<proteinExistence type="predicted"/>
<organism evidence="1">
    <name type="scientific">Timema cristinae</name>
    <name type="common">Walking stick</name>
    <dbReference type="NCBI Taxonomy" id="61476"/>
    <lineage>
        <taxon>Eukaryota</taxon>
        <taxon>Metazoa</taxon>
        <taxon>Ecdysozoa</taxon>
        <taxon>Arthropoda</taxon>
        <taxon>Hexapoda</taxon>
        <taxon>Insecta</taxon>
        <taxon>Pterygota</taxon>
        <taxon>Neoptera</taxon>
        <taxon>Polyneoptera</taxon>
        <taxon>Phasmatodea</taxon>
        <taxon>Timematodea</taxon>
        <taxon>Timematoidea</taxon>
        <taxon>Timematidae</taxon>
        <taxon>Timema</taxon>
    </lineage>
</organism>
<gene>
    <name evidence="1" type="ORF">TCEB3V08_LOCUS9658</name>
</gene>
<accession>A0A7R9D692</accession>
<dbReference type="AlphaFoldDB" id="A0A7R9D692"/>
<protein>
    <submittedName>
        <fullName evidence="1">Uncharacterized protein</fullName>
    </submittedName>
</protein>
<reference evidence="1" key="1">
    <citation type="submission" date="2020-11" db="EMBL/GenBank/DDBJ databases">
        <authorList>
            <person name="Tran Van P."/>
        </authorList>
    </citation>
    <scope>NUCLEOTIDE SEQUENCE</scope>
</reference>
<evidence type="ECO:0000313" key="1">
    <source>
        <dbReference type="EMBL" id="CAD7408710.1"/>
    </source>
</evidence>
<dbReference type="EMBL" id="OC320723">
    <property type="protein sequence ID" value="CAD7408710.1"/>
    <property type="molecule type" value="Genomic_DNA"/>
</dbReference>
<name>A0A7R9D692_TIMCR</name>
<sequence>MLAAAAMSTAVKSRAELKSLFIRLRLIFAREEEVYPHLYGGRVENHFRKTTLSTLNLDLPVIGSLLCRVFRHLSLGPRAVCPFPLPLSAMRGWLRMASSLLARQFREWAELIGDSDTITRGIGDGVPFCILLRNRTDQGGTHNQSPD</sequence>